<proteinExistence type="predicted"/>
<feature type="compositionally biased region" description="Polar residues" evidence="1">
    <location>
        <begin position="1"/>
        <end position="11"/>
    </location>
</feature>
<organism evidence="2 3">
    <name type="scientific">Phaseolus coccineus</name>
    <name type="common">Scarlet runner bean</name>
    <name type="synonym">Phaseolus multiflorus</name>
    <dbReference type="NCBI Taxonomy" id="3886"/>
    <lineage>
        <taxon>Eukaryota</taxon>
        <taxon>Viridiplantae</taxon>
        <taxon>Streptophyta</taxon>
        <taxon>Embryophyta</taxon>
        <taxon>Tracheophyta</taxon>
        <taxon>Spermatophyta</taxon>
        <taxon>Magnoliopsida</taxon>
        <taxon>eudicotyledons</taxon>
        <taxon>Gunneridae</taxon>
        <taxon>Pentapetalae</taxon>
        <taxon>rosids</taxon>
        <taxon>fabids</taxon>
        <taxon>Fabales</taxon>
        <taxon>Fabaceae</taxon>
        <taxon>Papilionoideae</taxon>
        <taxon>50 kb inversion clade</taxon>
        <taxon>NPAAA clade</taxon>
        <taxon>indigoferoid/millettioid clade</taxon>
        <taxon>Phaseoleae</taxon>
        <taxon>Phaseolus</taxon>
    </lineage>
</organism>
<name>A0AAN9N6H3_PHACN</name>
<evidence type="ECO:0000313" key="3">
    <source>
        <dbReference type="Proteomes" id="UP001374584"/>
    </source>
</evidence>
<feature type="compositionally biased region" description="Basic and acidic residues" evidence="1">
    <location>
        <begin position="13"/>
        <end position="27"/>
    </location>
</feature>
<gene>
    <name evidence="2" type="ORF">VNO80_09341</name>
</gene>
<comment type="caution">
    <text evidence="2">The sequence shown here is derived from an EMBL/GenBank/DDBJ whole genome shotgun (WGS) entry which is preliminary data.</text>
</comment>
<feature type="region of interest" description="Disordered" evidence="1">
    <location>
        <begin position="1"/>
        <end position="43"/>
    </location>
</feature>
<keyword evidence="3" id="KW-1185">Reference proteome</keyword>
<evidence type="ECO:0000313" key="2">
    <source>
        <dbReference type="EMBL" id="KAK7367332.1"/>
    </source>
</evidence>
<feature type="compositionally biased region" description="Low complexity" evidence="1">
    <location>
        <begin position="31"/>
        <end position="43"/>
    </location>
</feature>
<dbReference type="AlphaFoldDB" id="A0AAN9N6H3"/>
<dbReference type="Proteomes" id="UP001374584">
    <property type="component" value="Unassembled WGS sequence"/>
</dbReference>
<evidence type="ECO:0000256" key="1">
    <source>
        <dbReference type="SAM" id="MobiDB-lite"/>
    </source>
</evidence>
<protein>
    <submittedName>
        <fullName evidence="2">Uncharacterized protein</fullName>
    </submittedName>
</protein>
<sequence>MSGVSSVTTNHVLFEKRRIGQTKEERRRKQTSPPTSAPSPFFNSNSVCPLTISDRPGLNLNSQFLRLGFLSLEVRSLQFMFPYA</sequence>
<dbReference type="EMBL" id="JAYMYR010000004">
    <property type="protein sequence ID" value="KAK7367332.1"/>
    <property type="molecule type" value="Genomic_DNA"/>
</dbReference>
<reference evidence="2 3" key="1">
    <citation type="submission" date="2024-01" db="EMBL/GenBank/DDBJ databases">
        <title>The genomes of 5 underutilized Papilionoideae crops provide insights into root nodulation and disease resistanc.</title>
        <authorList>
            <person name="Jiang F."/>
        </authorList>
    </citation>
    <scope>NUCLEOTIDE SEQUENCE [LARGE SCALE GENOMIC DNA]</scope>
    <source>
        <strain evidence="2">JINMINGXINNONG_FW02</strain>
        <tissue evidence="2">Leaves</tissue>
    </source>
</reference>
<accession>A0AAN9N6H3</accession>